<dbReference type="CDD" id="cd16368">
    <property type="entry name" value="DMSOR_beta_like"/>
    <property type="match status" value="1"/>
</dbReference>
<dbReference type="RefSeq" id="WP_069701376.1">
    <property type="nucleotide sequence ID" value="NZ_MJAT01000006.1"/>
</dbReference>
<evidence type="ECO:0000313" key="10">
    <source>
        <dbReference type="Proteomes" id="UP000095255"/>
    </source>
</evidence>
<dbReference type="InterPro" id="IPR051555">
    <property type="entry name" value="FDH_Electron_Transfer_Unit"/>
</dbReference>
<dbReference type="PANTHER" id="PTHR43545:SF4">
    <property type="entry name" value="IRON-SULFUR PROTEIN"/>
    <property type="match status" value="1"/>
</dbReference>
<keyword evidence="7" id="KW-0812">Transmembrane</keyword>
<dbReference type="SUPFAM" id="SSF54862">
    <property type="entry name" value="4Fe-4S ferredoxins"/>
    <property type="match status" value="1"/>
</dbReference>
<name>A0A1E5L7L4_9FIRM</name>
<keyword evidence="7" id="KW-0472">Membrane</keyword>
<dbReference type="Gene3D" id="3.30.70.20">
    <property type="match status" value="2"/>
</dbReference>
<dbReference type="OrthoDB" id="9779457at2"/>
<dbReference type="AlphaFoldDB" id="A0A1E5L7L4"/>
<evidence type="ECO:0000256" key="1">
    <source>
        <dbReference type="ARBA" id="ARBA00004196"/>
    </source>
</evidence>
<organism evidence="9 10">
    <name type="scientific">Desulfuribacillus stibiiarsenatis</name>
    <dbReference type="NCBI Taxonomy" id="1390249"/>
    <lineage>
        <taxon>Bacteria</taxon>
        <taxon>Bacillati</taxon>
        <taxon>Bacillota</taxon>
        <taxon>Desulfuribacillia</taxon>
        <taxon>Desulfuribacillales</taxon>
        <taxon>Desulfuribacillaceae</taxon>
        <taxon>Desulfuribacillus</taxon>
    </lineage>
</organism>
<keyword evidence="3" id="KW-0479">Metal-binding</keyword>
<dbReference type="GO" id="GO:0051539">
    <property type="term" value="F:4 iron, 4 sulfur cluster binding"/>
    <property type="evidence" value="ECO:0007669"/>
    <property type="project" value="UniProtKB-KW"/>
</dbReference>
<protein>
    <submittedName>
        <fullName evidence="9">Oxidoreductase</fullName>
    </submittedName>
</protein>
<evidence type="ECO:0000256" key="3">
    <source>
        <dbReference type="ARBA" id="ARBA00022723"/>
    </source>
</evidence>
<accession>A0A1E5L7L4</accession>
<keyword evidence="4" id="KW-0677">Repeat</keyword>
<evidence type="ECO:0000259" key="8">
    <source>
        <dbReference type="PROSITE" id="PS51379"/>
    </source>
</evidence>
<gene>
    <name evidence="9" type="ORF">BHU72_11440</name>
</gene>
<reference evidence="9 10" key="1">
    <citation type="submission" date="2016-09" db="EMBL/GenBank/DDBJ databases">
        <title>Desulfuribacillus arsenicus sp. nov., an obligately anaerobic, dissimilatory arsenic- and antimonate-reducing bacterium isolated from anoxic sediments.</title>
        <authorList>
            <person name="Abin C.A."/>
            <person name="Hollibaugh J.T."/>
        </authorList>
    </citation>
    <scope>NUCLEOTIDE SEQUENCE [LARGE SCALE GENOMIC DNA]</scope>
    <source>
        <strain evidence="9 10">MLFW-2</strain>
    </source>
</reference>
<feature type="domain" description="4Fe-4S ferredoxin-type" evidence="8">
    <location>
        <begin position="155"/>
        <end position="184"/>
    </location>
</feature>
<dbReference type="GO" id="GO:0030313">
    <property type="term" value="C:cell envelope"/>
    <property type="evidence" value="ECO:0007669"/>
    <property type="project" value="UniProtKB-SubCell"/>
</dbReference>
<dbReference type="PROSITE" id="PS51379">
    <property type="entry name" value="4FE4S_FER_2"/>
    <property type="match status" value="2"/>
</dbReference>
<keyword evidence="2" id="KW-0004">4Fe-4S</keyword>
<evidence type="ECO:0000256" key="6">
    <source>
        <dbReference type="ARBA" id="ARBA00023014"/>
    </source>
</evidence>
<evidence type="ECO:0000313" key="9">
    <source>
        <dbReference type="EMBL" id="OEH86147.1"/>
    </source>
</evidence>
<evidence type="ECO:0000256" key="2">
    <source>
        <dbReference type="ARBA" id="ARBA00022485"/>
    </source>
</evidence>
<keyword evidence="7" id="KW-1133">Transmembrane helix</keyword>
<evidence type="ECO:0000256" key="5">
    <source>
        <dbReference type="ARBA" id="ARBA00023004"/>
    </source>
</evidence>
<dbReference type="STRING" id="1390249.BHU72_11440"/>
<keyword evidence="5" id="KW-0408">Iron</keyword>
<dbReference type="EMBL" id="MJAT01000006">
    <property type="protein sequence ID" value="OEH86147.1"/>
    <property type="molecule type" value="Genomic_DNA"/>
</dbReference>
<sequence length="337" mass="37186">MNAKVNRRTFLDRSIKAVGITSIAIAGLPKNIEASTTHQGKQYGTMIDLTLCDGCPHLDTPACVASCRDKNSEHYPNPVKDIPNYWPRKNHEDWSGKKDLTSRLTPYNWTYVQKVIVEDQGNQHELFIQRRCMHCDNPACANLCPFGVHNKTPEGAVVIDRDYCMGGAKCRDVCPWGIPQRQAGVGLYMKILPDYAGGGVMYKCDFCHDLLKEGKLPACQNACPKNAIKVGEKEEMLMAAKSRVQEIHGYLYGEHENGGTSTYYVSPVSFDKINHALIEQNVVDGKLGAPHMEPEVKNMLDTTKGYATSVLVAPIAGIFAAGVLAHKTMKGGNDNEQ</sequence>
<evidence type="ECO:0000256" key="4">
    <source>
        <dbReference type="ARBA" id="ARBA00022737"/>
    </source>
</evidence>
<feature type="domain" description="4Fe-4S ferredoxin-type" evidence="8">
    <location>
        <begin position="123"/>
        <end position="154"/>
    </location>
</feature>
<keyword evidence="10" id="KW-1185">Reference proteome</keyword>
<evidence type="ECO:0000256" key="7">
    <source>
        <dbReference type="SAM" id="Phobius"/>
    </source>
</evidence>
<dbReference type="InterPro" id="IPR017896">
    <property type="entry name" value="4Fe4S_Fe-S-bd"/>
</dbReference>
<proteinExistence type="predicted"/>
<dbReference type="PANTHER" id="PTHR43545">
    <property type="entry name" value="FORMATE DEHYDROGENASE, NITRATE-INDUCIBLE, IRON-SULFUR SUBUNIT"/>
    <property type="match status" value="1"/>
</dbReference>
<comment type="subcellular location">
    <subcellularLocation>
        <location evidence="1">Cell envelope</location>
    </subcellularLocation>
</comment>
<dbReference type="Proteomes" id="UP000095255">
    <property type="component" value="Unassembled WGS sequence"/>
</dbReference>
<dbReference type="Pfam" id="PF13247">
    <property type="entry name" value="Fer4_11"/>
    <property type="match status" value="1"/>
</dbReference>
<feature type="transmembrane region" description="Helical" evidence="7">
    <location>
        <begin position="306"/>
        <end position="325"/>
    </location>
</feature>
<keyword evidence="6" id="KW-0411">Iron-sulfur</keyword>
<dbReference type="GO" id="GO:0046872">
    <property type="term" value="F:metal ion binding"/>
    <property type="evidence" value="ECO:0007669"/>
    <property type="project" value="UniProtKB-KW"/>
</dbReference>
<comment type="caution">
    <text evidence="9">The sequence shown here is derived from an EMBL/GenBank/DDBJ whole genome shotgun (WGS) entry which is preliminary data.</text>
</comment>